<keyword evidence="3 5" id="KW-1133">Transmembrane helix</keyword>
<dbReference type="EMBL" id="CP101717">
    <property type="protein sequence ID" value="WLD58575.1"/>
    <property type="molecule type" value="Genomic_DNA"/>
</dbReference>
<evidence type="ECO:0000256" key="3">
    <source>
        <dbReference type="ARBA" id="ARBA00022989"/>
    </source>
</evidence>
<dbReference type="GO" id="GO:0016020">
    <property type="term" value="C:membrane"/>
    <property type="evidence" value="ECO:0007669"/>
    <property type="project" value="UniProtKB-SubCell"/>
</dbReference>
<evidence type="ECO:0000256" key="4">
    <source>
        <dbReference type="ARBA" id="ARBA00023136"/>
    </source>
</evidence>
<protein>
    <submittedName>
        <fullName evidence="6">MAPEG family protein</fullName>
    </submittedName>
</protein>
<feature type="transmembrane region" description="Helical" evidence="5">
    <location>
        <begin position="115"/>
        <end position="134"/>
    </location>
</feature>
<name>A0AB38YIA2_9GAMM</name>
<keyword evidence="2 5" id="KW-0812">Transmembrane</keyword>
<gene>
    <name evidence="6" type="ORF">NFC81_01980</name>
</gene>
<dbReference type="InterPro" id="IPR023352">
    <property type="entry name" value="MAPEG-like_dom_sf"/>
</dbReference>
<proteinExistence type="predicted"/>
<keyword evidence="4 5" id="KW-0472">Membrane</keyword>
<dbReference type="SUPFAM" id="SSF161084">
    <property type="entry name" value="MAPEG domain-like"/>
    <property type="match status" value="1"/>
</dbReference>
<evidence type="ECO:0000313" key="6">
    <source>
        <dbReference type="EMBL" id="WLD58575.1"/>
    </source>
</evidence>
<accession>A0AB38YIA2</accession>
<evidence type="ECO:0000256" key="2">
    <source>
        <dbReference type="ARBA" id="ARBA00022692"/>
    </source>
</evidence>
<dbReference type="InterPro" id="IPR001129">
    <property type="entry name" value="Membr-assoc_MAPEG"/>
</dbReference>
<evidence type="ECO:0000256" key="1">
    <source>
        <dbReference type="ARBA" id="ARBA00004370"/>
    </source>
</evidence>
<comment type="subcellular location">
    <subcellularLocation>
        <location evidence="1">Membrane</location>
    </subcellularLocation>
</comment>
<dbReference type="RefSeq" id="WP_304995861.1">
    <property type="nucleotide sequence ID" value="NZ_CP101717.1"/>
</dbReference>
<feature type="transmembrane region" description="Helical" evidence="5">
    <location>
        <begin position="68"/>
        <end position="95"/>
    </location>
</feature>
<feature type="transmembrane region" description="Helical" evidence="5">
    <location>
        <begin position="6"/>
        <end position="26"/>
    </location>
</feature>
<dbReference type="Pfam" id="PF01124">
    <property type="entry name" value="MAPEG"/>
    <property type="match status" value="1"/>
</dbReference>
<dbReference type="AlphaFoldDB" id="A0AB38YIA2"/>
<organism evidence="6">
    <name type="scientific">Salinispirillum sp. LH 10-3-1</name>
    <dbReference type="NCBI Taxonomy" id="2952525"/>
    <lineage>
        <taxon>Bacteria</taxon>
        <taxon>Pseudomonadati</taxon>
        <taxon>Pseudomonadota</taxon>
        <taxon>Gammaproteobacteria</taxon>
        <taxon>Oceanospirillales</taxon>
        <taxon>Saccharospirillaceae</taxon>
        <taxon>Salinispirillum</taxon>
    </lineage>
</organism>
<sequence length="139" mass="15333">MHTHLIFWPVLAQVLLTISMFGLLGWRKAQALKAGGIDLKAVKLNNNAWPDSVVQVGNNINNQFETPVLFYILAVALFMLGAVDTVVIALAWLYVGLRVAHAVIHVTTNRVPMRMKVFTAGMLVLIILAGMLGWQLTLL</sequence>
<evidence type="ECO:0000256" key="5">
    <source>
        <dbReference type="SAM" id="Phobius"/>
    </source>
</evidence>
<reference evidence="6" key="1">
    <citation type="submission" date="2022-07" db="EMBL/GenBank/DDBJ databases">
        <title>Complete genome sequence of Salinispirillum sp. LH10-3-1 capable of multiple carbohydrate inversion isolated from a soda lake.</title>
        <authorList>
            <person name="Liu J."/>
            <person name="Zhai Y."/>
            <person name="Zhang H."/>
            <person name="Yang H."/>
            <person name="Qu J."/>
            <person name="Li J."/>
        </authorList>
    </citation>
    <scope>NUCLEOTIDE SEQUENCE</scope>
    <source>
        <strain evidence="6">LH 10-3-1</strain>
    </source>
</reference>
<dbReference type="Gene3D" id="1.20.120.550">
    <property type="entry name" value="Membrane associated eicosanoid/glutathione metabolism-like domain"/>
    <property type="match status" value="1"/>
</dbReference>